<gene>
    <name evidence="2" type="ORF">ACFQKB_31650</name>
</gene>
<evidence type="ECO:0000256" key="1">
    <source>
        <dbReference type="SAM" id="MobiDB-lite"/>
    </source>
</evidence>
<evidence type="ECO:0000313" key="2">
    <source>
        <dbReference type="EMBL" id="MFC6884351.1"/>
    </source>
</evidence>
<reference evidence="3" key="1">
    <citation type="journal article" date="2019" name="Int. J. Syst. Evol. Microbiol.">
        <title>The Global Catalogue of Microorganisms (GCM) 10K type strain sequencing project: providing services to taxonomists for standard genome sequencing and annotation.</title>
        <authorList>
            <consortium name="The Broad Institute Genomics Platform"/>
            <consortium name="The Broad Institute Genome Sequencing Center for Infectious Disease"/>
            <person name="Wu L."/>
            <person name="Ma J."/>
        </authorList>
    </citation>
    <scope>NUCLEOTIDE SEQUENCE [LARGE SCALE GENOMIC DNA]</scope>
    <source>
        <strain evidence="3">JCM 3369</strain>
    </source>
</reference>
<organism evidence="2 3">
    <name type="scientific">Actinomadura yumaensis</name>
    <dbReference type="NCBI Taxonomy" id="111807"/>
    <lineage>
        <taxon>Bacteria</taxon>
        <taxon>Bacillati</taxon>
        <taxon>Actinomycetota</taxon>
        <taxon>Actinomycetes</taxon>
        <taxon>Streptosporangiales</taxon>
        <taxon>Thermomonosporaceae</taxon>
        <taxon>Actinomadura</taxon>
    </lineage>
</organism>
<evidence type="ECO:0000313" key="3">
    <source>
        <dbReference type="Proteomes" id="UP001596380"/>
    </source>
</evidence>
<dbReference type="EMBL" id="JBHSXS010000026">
    <property type="protein sequence ID" value="MFC6884351.1"/>
    <property type="molecule type" value="Genomic_DNA"/>
</dbReference>
<feature type="region of interest" description="Disordered" evidence="1">
    <location>
        <begin position="20"/>
        <end position="63"/>
    </location>
</feature>
<keyword evidence="3" id="KW-1185">Reference proteome</keyword>
<dbReference type="RefSeq" id="WP_160821899.1">
    <property type="nucleotide sequence ID" value="NZ_JBHSXE010000001.1"/>
</dbReference>
<name>A0ABW2CTQ2_9ACTN</name>
<accession>A0ABW2CTQ2</accession>
<dbReference type="Proteomes" id="UP001596380">
    <property type="component" value="Unassembled WGS sequence"/>
</dbReference>
<evidence type="ECO:0008006" key="4">
    <source>
        <dbReference type="Google" id="ProtNLM"/>
    </source>
</evidence>
<sequence length="135" mass="13805">MIRTAAAALAAGLLVTGCSGNGPDRADPPASHPAPSTPSASRPSPPTVNGVRPGAERRSSLDGTWTSGKVALHLFRGAAALNRPTFCSGTVAASGDITLTCANGDRTRTRGRASLTSRTLTVGWTGGVRDVLRRR</sequence>
<comment type="caution">
    <text evidence="2">The sequence shown here is derived from an EMBL/GenBank/DDBJ whole genome shotgun (WGS) entry which is preliminary data.</text>
</comment>
<proteinExistence type="predicted"/>
<protein>
    <recommendedName>
        <fullName evidence="4">Serine/threonine protein kinase</fullName>
    </recommendedName>
</protein>
<dbReference type="PROSITE" id="PS51257">
    <property type="entry name" value="PROKAR_LIPOPROTEIN"/>
    <property type="match status" value="1"/>
</dbReference>